<dbReference type="GO" id="GO:0016208">
    <property type="term" value="F:AMP binding"/>
    <property type="evidence" value="ECO:0007669"/>
    <property type="project" value="TreeGrafter"/>
</dbReference>
<dbReference type="InterPro" id="IPR044187">
    <property type="entry name" value="At3g01520-like_plant"/>
</dbReference>
<dbReference type="SUPFAM" id="SSF52402">
    <property type="entry name" value="Adenine nucleotide alpha hydrolases-like"/>
    <property type="match status" value="1"/>
</dbReference>
<dbReference type="PANTHER" id="PTHR47710">
    <property type="entry name" value="ADENINE NUCLEOTIDE ALPHA HYDROLASES-LIKE SUPERFAMILY PROTEIN"/>
    <property type="match status" value="1"/>
</dbReference>
<gene>
    <name evidence="2" type="ORF">GIB67_004333</name>
</gene>
<reference evidence="2 3" key="1">
    <citation type="journal article" date="2020" name="IScience">
        <title>Genome Sequencing of the Endangered Kingdonia uniflora (Circaeasteraceae, Ranunculales) Reveals Potential Mechanisms of Evolutionary Specialization.</title>
        <authorList>
            <person name="Sun Y."/>
            <person name="Deng T."/>
            <person name="Zhang A."/>
            <person name="Moore M.J."/>
            <person name="Landis J.B."/>
            <person name="Lin N."/>
            <person name="Zhang H."/>
            <person name="Zhang X."/>
            <person name="Huang J."/>
            <person name="Zhang X."/>
            <person name="Sun H."/>
            <person name="Wang H."/>
        </authorList>
    </citation>
    <scope>NUCLEOTIDE SEQUENCE [LARGE SCALE GENOMIC DNA]</scope>
    <source>
        <strain evidence="2">TB1705</strain>
        <tissue evidence="2">Leaf</tissue>
    </source>
</reference>
<dbReference type="InterPro" id="IPR006016">
    <property type="entry name" value="UspA"/>
</dbReference>
<organism evidence="2 3">
    <name type="scientific">Kingdonia uniflora</name>
    <dbReference type="NCBI Taxonomy" id="39325"/>
    <lineage>
        <taxon>Eukaryota</taxon>
        <taxon>Viridiplantae</taxon>
        <taxon>Streptophyta</taxon>
        <taxon>Embryophyta</taxon>
        <taxon>Tracheophyta</taxon>
        <taxon>Spermatophyta</taxon>
        <taxon>Magnoliopsida</taxon>
        <taxon>Ranunculales</taxon>
        <taxon>Circaeasteraceae</taxon>
        <taxon>Kingdonia</taxon>
    </lineage>
</organism>
<name>A0A7J7MR55_9MAGN</name>
<dbReference type="Proteomes" id="UP000541444">
    <property type="component" value="Unassembled WGS sequence"/>
</dbReference>
<dbReference type="CDD" id="cd23659">
    <property type="entry name" value="USP_At3g01520-like"/>
    <property type="match status" value="1"/>
</dbReference>
<evidence type="ECO:0000259" key="1">
    <source>
        <dbReference type="Pfam" id="PF00582"/>
    </source>
</evidence>
<dbReference type="PANTHER" id="PTHR47710:SF1">
    <property type="entry name" value="ADENINE NUCLEOTIDE ALPHA HYDROLASES-LIKE SUPERFAMILY PROTEIN"/>
    <property type="match status" value="1"/>
</dbReference>
<keyword evidence="3" id="KW-1185">Reference proteome</keyword>
<dbReference type="AlphaFoldDB" id="A0A7J7MR55"/>
<evidence type="ECO:0000313" key="3">
    <source>
        <dbReference type="Proteomes" id="UP000541444"/>
    </source>
</evidence>
<dbReference type="InterPro" id="IPR014729">
    <property type="entry name" value="Rossmann-like_a/b/a_fold"/>
</dbReference>
<dbReference type="Pfam" id="PF00582">
    <property type="entry name" value="Usp"/>
    <property type="match status" value="1"/>
</dbReference>
<protein>
    <recommendedName>
        <fullName evidence="1">UspA domain-containing protein</fullName>
    </recommendedName>
</protein>
<feature type="domain" description="UspA" evidence="1">
    <location>
        <begin position="13"/>
        <end position="166"/>
    </location>
</feature>
<proteinExistence type="predicted"/>
<dbReference type="OrthoDB" id="843225at2759"/>
<dbReference type="Gene3D" id="3.40.50.620">
    <property type="entry name" value="HUPs"/>
    <property type="match status" value="1"/>
</dbReference>
<evidence type="ECO:0000313" key="2">
    <source>
        <dbReference type="EMBL" id="KAF6157395.1"/>
    </source>
</evidence>
<accession>A0A7J7MR55</accession>
<sequence length="180" mass="20731">MAEAESEVSRTRIMVAVNESSMKGYPHASISSEGAFQWTLEKIVHYNPNGFKILLLHVQFPPGDGFNEMNRVYTSPSDFQVMKNRNKARGLHLLEYFILRCHQFGVPCEAWIKRGDPKQVILFEARRVQPDILVLGCRGLRTFERIEFGSVSEFCRTHPECPTMVITRKDEDMPPNRVDD</sequence>
<comment type="caution">
    <text evidence="2">The sequence shown here is derived from an EMBL/GenBank/DDBJ whole genome shotgun (WGS) entry which is preliminary data.</text>
</comment>
<dbReference type="FunFam" id="3.40.50.620:FF:000142">
    <property type="entry name" value="Universal stress protein A-like protein"/>
    <property type="match status" value="1"/>
</dbReference>
<dbReference type="EMBL" id="JACGCM010001275">
    <property type="protein sequence ID" value="KAF6157395.1"/>
    <property type="molecule type" value="Genomic_DNA"/>
</dbReference>